<evidence type="ECO:0000313" key="4">
    <source>
        <dbReference type="Proteomes" id="UP000732377"/>
    </source>
</evidence>
<feature type="domain" description="AntA/AntB antirepressor" evidence="2">
    <location>
        <begin position="23"/>
        <end position="90"/>
    </location>
</feature>
<evidence type="ECO:0000313" key="3">
    <source>
        <dbReference type="EMBL" id="MBY6278556.1"/>
    </source>
</evidence>
<gene>
    <name evidence="3" type="ORF">CWE10_20940</name>
</gene>
<accession>A0A953LJU3</accession>
<dbReference type="GO" id="GO:0003677">
    <property type="term" value="F:DNA binding"/>
    <property type="evidence" value="ECO:0007669"/>
    <property type="project" value="InterPro"/>
</dbReference>
<organism evidence="3 4">
    <name type="scientific">Symbiobacterium thermophilum</name>
    <dbReference type="NCBI Taxonomy" id="2734"/>
    <lineage>
        <taxon>Bacteria</taxon>
        <taxon>Bacillati</taxon>
        <taxon>Bacillota</taxon>
        <taxon>Clostridia</taxon>
        <taxon>Eubacteriales</taxon>
        <taxon>Symbiobacteriaceae</taxon>
        <taxon>Symbiobacterium</taxon>
    </lineage>
</organism>
<dbReference type="Pfam" id="PF03374">
    <property type="entry name" value="ANT"/>
    <property type="match status" value="1"/>
</dbReference>
<reference evidence="3" key="1">
    <citation type="submission" date="2017-11" db="EMBL/GenBank/DDBJ databases">
        <title>Three new genomes from thermophilic consortium.</title>
        <authorList>
            <person name="Quaggio R."/>
            <person name="Amgarten D."/>
            <person name="Setubal J.C."/>
        </authorList>
    </citation>
    <scope>NUCLEOTIDE SEQUENCE</scope>
    <source>
        <strain evidence="3">ZCTH01-B2</strain>
    </source>
</reference>
<dbReference type="Pfam" id="PF08346">
    <property type="entry name" value="AntA"/>
    <property type="match status" value="1"/>
</dbReference>
<protein>
    <submittedName>
        <fullName evidence="3">Phage antirepressor</fullName>
    </submittedName>
</protein>
<dbReference type="AlphaFoldDB" id="A0A953LJU3"/>
<dbReference type="PANTHER" id="PTHR36180:SF1">
    <property type="entry name" value="ANTA_ANTB ANTIREPRESSOR DOMAIN-CONTAINING PROTEIN"/>
    <property type="match status" value="1"/>
</dbReference>
<comment type="caution">
    <text evidence="3">The sequence shown here is derived from an EMBL/GenBank/DDBJ whole genome shotgun (WGS) entry which is preliminary data.</text>
</comment>
<dbReference type="Proteomes" id="UP000732377">
    <property type="component" value="Unassembled WGS sequence"/>
</dbReference>
<evidence type="ECO:0000259" key="1">
    <source>
        <dbReference type="Pfam" id="PF03374"/>
    </source>
</evidence>
<dbReference type="InterPro" id="IPR005039">
    <property type="entry name" value="Ant_C"/>
</dbReference>
<dbReference type="EMBL" id="PIUK01000599">
    <property type="protein sequence ID" value="MBY6278556.1"/>
    <property type="molecule type" value="Genomic_DNA"/>
</dbReference>
<dbReference type="InterPro" id="IPR013557">
    <property type="entry name" value="AntA/B_antirep"/>
</dbReference>
<dbReference type="RefSeq" id="WP_273382151.1">
    <property type="nucleotide sequence ID" value="NZ_PIUK01000599.1"/>
</dbReference>
<feature type="domain" description="Antirepressor protein C-terminal" evidence="1">
    <location>
        <begin position="143"/>
        <end position="243"/>
    </location>
</feature>
<name>A0A953LJU3_SYMTR</name>
<proteinExistence type="predicted"/>
<evidence type="ECO:0000259" key="2">
    <source>
        <dbReference type="Pfam" id="PF08346"/>
    </source>
</evidence>
<sequence>MDNLRVIETGVLPVYESDDRRLVSARELHAALGSGWQFSDWIQDRIAKYGFVEGQEFFKVSCKTPAGGRPRIEYWLTLDCAKEIAMVENNEQGRRIRRYLIEVEKRYRSGLALSAEQMLADPDFLVELAIRYRDERNARLAAEAKVAELTPKAEFHDRVASSRDAMSIREAAKLLGTGQNRLFAWLRGQRILMADNQPYQEYLDAGYFRVIEQTWTDKAGEVHLSPKTLVTGKGLAWLQKRWDAYHRPERALRVVETASHQ</sequence>
<dbReference type="PANTHER" id="PTHR36180">
    <property type="entry name" value="DNA-BINDING PROTEIN-RELATED-RELATED"/>
    <property type="match status" value="1"/>
</dbReference>